<evidence type="ECO:0000313" key="10">
    <source>
        <dbReference type="EMBL" id="KAG2228176.1"/>
    </source>
</evidence>
<keyword evidence="3" id="KW-0808">Transferase</keyword>
<evidence type="ECO:0000256" key="5">
    <source>
        <dbReference type="ARBA" id="ARBA00022723"/>
    </source>
</evidence>
<evidence type="ECO:0000256" key="7">
    <source>
        <dbReference type="ARBA" id="ARBA00022840"/>
    </source>
</evidence>
<evidence type="ECO:0000256" key="4">
    <source>
        <dbReference type="ARBA" id="ARBA00022695"/>
    </source>
</evidence>
<dbReference type="HAMAP" id="MF_00692">
    <property type="entry name" value="SelO"/>
    <property type="match status" value="1"/>
</dbReference>
<organism evidence="10 11">
    <name type="scientific">Circinella minor</name>
    <dbReference type="NCBI Taxonomy" id="1195481"/>
    <lineage>
        <taxon>Eukaryota</taxon>
        <taxon>Fungi</taxon>
        <taxon>Fungi incertae sedis</taxon>
        <taxon>Mucoromycota</taxon>
        <taxon>Mucoromycotina</taxon>
        <taxon>Mucoromycetes</taxon>
        <taxon>Mucorales</taxon>
        <taxon>Lichtheimiaceae</taxon>
        <taxon>Circinella</taxon>
    </lineage>
</organism>
<comment type="caution">
    <text evidence="10">The sequence shown here is derived from an EMBL/GenBank/DDBJ whole genome shotgun (WGS) entry which is preliminary data.</text>
</comment>
<evidence type="ECO:0000256" key="9">
    <source>
        <dbReference type="ARBA" id="ARBA00031547"/>
    </source>
</evidence>
<keyword evidence="8" id="KW-0460">Magnesium</keyword>
<dbReference type="OrthoDB" id="10254721at2759"/>
<keyword evidence="11" id="KW-1185">Reference proteome</keyword>
<dbReference type="Pfam" id="PF02696">
    <property type="entry name" value="SelO"/>
    <property type="match status" value="1"/>
</dbReference>
<keyword evidence="7" id="KW-0067">ATP-binding</keyword>
<dbReference type="GO" id="GO:0005739">
    <property type="term" value="C:mitochondrion"/>
    <property type="evidence" value="ECO:0007669"/>
    <property type="project" value="TreeGrafter"/>
</dbReference>
<protein>
    <recommendedName>
        <fullName evidence="9">Selenoprotein O</fullName>
    </recommendedName>
</protein>
<comment type="cofactor">
    <cofactor evidence="1">
        <name>Mg(2+)</name>
        <dbReference type="ChEBI" id="CHEBI:18420"/>
    </cofactor>
</comment>
<gene>
    <name evidence="10" type="ORF">INT45_009223</name>
</gene>
<dbReference type="GO" id="GO:0046872">
    <property type="term" value="F:metal ion binding"/>
    <property type="evidence" value="ECO:0007669"/>
    <property type="project" value="UniProtKB-KW"/>
</dbReference>
<sequence length="595" mass="68223">MGIRMKAARLLDNLPLRPGLLTQSLPADSYTESIEDLAGSQSLLKISRAVHNAAFSYTLPDKNPDPELLAVSPKALDDIDLDPEEIRTDEFLQVFSGNKILENTRPWSLCYGGHQFGIYAGQLGDGRAISLFETENHRGERWEIQLKGAGRTPYARNGDGYAVMRSSIREFLMSEHMHALGVPTTRALSLVGTSREIFRDDALPDEKQPERGAIVTRMSPSWIRFGNFEIFYSRDDMFNLRKLADYSIENVVKEEEDYKPSELEGNKYMCFVRRVAKNTAKMVAEWQAIGFNHGVMNTDNMSILGLTIDYGPYEMMDFYTPANVCNHSDTAGQYAFKRQPTVCIFDLFKFAVPLFELIGAGDEVDSLVYIPKDSKDSSNATNQATRNEYREVGKIEVTKLLSEEFSNWFMEHLLWRMRQKLGLKSNKEKASDMNDVVIPLLDWMSEYDIDHHRFFRSLSSYQVTEAGEEKDAETHSIEVVPREATKGEESKKALKPWLAIYRHRLLAEDGHLDNPDRQRRMNSVNPRFVLRNWIAQEIIEAFENKEEAEAKQILESALQACIHPFREHYNDEVVEHWIKEPVPEWGRDLKCSCSS</sequence>
<keyword evidence="4" id="KW-0548">Nucleotidyltransferase</keyword>
<proteinExistence type="inferred from homology"/>
<keyword evidence="6" id="KW-0547">Nucleotide-binding</keyword>
<evidence type="ECO:0000256" key="1">
    <source>
        <dbReference type="ARBA" id="ARBA00001946"/>
    </source>
</evidence>
<dbReference type="GO" id="GO:0005524">
    <property type="term" value="F:ATP binding"/>
    <property type="evidence" value="ECO:0007669"/>
    <property type="project" value="UniProtKB-KW"/>
</dbReference>
<evidence type="ECO:0000256" key="2">
    <source>
        <dbReference type="ARBA" id="ARBA00009747"/>
    </source>
</evidence>
<name>A0A8H7SFI1_9FUNG</name>
<dbReference type="NCBIfam" id="NF000658">
    <property type="entry name" value="PRK00029.1"/>
    <property type="match status" value="1"/>
</dbReference>
<dbReference type="AlphaFoldDB" id="A0A8H7SFI1"/>
<keyword evidence="5" id="KW-0479">Metal-binding</keyword>
<accession>A0A8H7SFI1</accession>
<reference evidence="10 11" key="1">
    <citation type="submission" date="2020-12" db="EMBL/GenBank/DDBJ databases">
        <title>Metabolic potential, ecology and presence of endohyphal bacteria is reflected in genomic diversity of Mucoromycotina.</title>
        <authorList>
            <person name="Muszewska A."/>
            <person name="Okrasinska A."/>
            <person name="Steczkiewicz K."/>
            <person name="Drgas O."/>
            <person name="Orlowska M."/>
            <person name="Perlinska-Lenart U."/>
            <person name="Aleksandrzak-Piekarczyk T."/>
            <person name="Szatraj K."/>
            <person name="Zielenkiewicz U."/>
            <person name="Pilsyk S."/>
            <person name="Malc E."/>
            <person name="Mieczkowski P."/>
            <person name="Kruszewska J.S."/>
            <person name="Biernat P."/>
            <person name="Pawlowska J."/>
        </authorList>
    </citation>
    <scope>NUCLEOTIDE SEQUENCE [LARGE SCALE GENOMIC DNA]</scope>
    <source>
        <strain evidence="10 11">CBS 142.35</strain>
    </source>
</reference>
<dbReference type="GO" id="GO:0070733">
    <property type="term" value="F:AMPylase activity"/>
    <property type="evidence" value="ECO:0007669"/>
    <property type="project" value="TreeGrafter"/>
</dbReference>
<dbReference type="Proteomes" id="UP000646827">
    <property type="component" value="Unassembled WGS sequence"/>
</dbReference>
<comment type="similarity">
    <text evidence="2">Belongs to the SELO family.</text>
</comment>
<dbReference type="PANTHER" id="PTHR32057:SF14">
    <property type="entry name" value="PROTEIN ADENYLYLTRANSFERASE SELO, MITOCHONDRIAL"/>
    <property type="match status" value="1"/>
</dbReference>
<evidence type="ECO:0000256" key="3">
    <source>
        <dbReference type="ARBA" id="ARBA00022679"/>
    </source>
</evidence>
<evidence type="ECO:0000256" key="8">
    <source>
        <dbReference type="ARBA" id="ARBA00022842"/>
    </source>
</evidence>
<dbReference type="InterPro" id="IPR003846">
    <property type="entry name" value="SelO"/>
</dbReference>
<evidence type="ECO:0000313" key="11">
    <source>
        <dbReference type="Proteomes" id="UP000646827"/>
    </source>
</evidence>
<dbReference type="EMBL" id="JAEPRB010000002">
    <property type="protein sequence ID" value="KAG2228176.1"/>
    <property type="molecule type" value="Genomic_DNA"/>
</dbReference>
<dbReference type="PANTHER" id="PTHR32057">
    <property type="entry name" value="PROTEIN ADENYLYLTRANSFERASE SELO, MITOCHONDRIAL"/>
    <property type="match status" value="1"/>
</dbReference>
<evidence type="ECO:0000256" key="6">
    <source>
        <dbReference type="ARBA" id="ARBA00022741"/>
    </source>
</evidence>